<protein>
    <submittedName>
        <fullName evidence="2">GNAT family N-acetyltransferase</fullName>
        <ecNumber evidence="2">2.3.1.-</ecNumber>
    </submittedName>
</protein>
<accession>A0ABT8MMY9</accession>
<dbReference type="EMBL" id="JAUJWW010000001">
    <property type="protein sequence ID" value="MDN7226238.1"/>
    <property type="molecule type" value="Genomic_DNA"/>
</dbReference>
<sequence length="331" mass="38343">MYEVIAIQNHMRWQKILDFFQVADIYYTSQYFLSAMKLDPGESLMFYYTDDEGEVVYPFIKRKIENGNPGYFDLTTPFGYGGPLLKAKNNAAKLAANFIMEFAAFCEKEKIIAEFIRFHPLINNAHFFENHLKLLPLYETYTIQLEQPGGGKEELVDFEKDGIIIKKLGTVRHMFEFLVLYYSAVRRREEADSYYFFTNDYFESLISSLGPNLHLFGAYSGNKLVSACYVLTKGDTIYHHLDGCLAEAEDSDVMKALLLKVAQWGRDNGYTLFHLGADYKGEERKISQLKKSVANQEPSIFYICEKIHNTSTYKKLISVEEIDVIKRYRNV</sequence>
<dbReference type="GO" id="GO:0016746">
    <property type="term" value="F:acyltransferase activity"/>
    <property type="evidence" value="ECO:0007669"/>
    <property type="project" value="UniProtKB-KW"/>
</dbReference>
<dbReference type="SUPFAM" id="SSF55729">
    <property type="entry name" value="Acyl-CoA N-acyltransferases (Nat)"/>
    <property type="match status" value="1"/>
</dbReference>
<evidence type="ECO:0000313" key="3">
    <source>
        <dbReference type="Proteomes" id="UP001172054"/>
    </source>
</evidence>
<keyword evidence="2" id="KW-0808">Transferase</keyword>
<dbReference type="EC" id="2.3.1.-" evidence="2"/>
<evidence type="ECO:0000313" key="2">
    <source>
        <dbReference type="EMBL" id="MDN7226238.1"/>
    </source>
</evidence>
<comment type="caution">
    <text evidence="2">The sequence shown here is derived from an EMBL/GenBank/DDBJ whole genome shotgun (WGS) entry which is preliminary data.</text>
</comment>
<dbReference type="InterPro" id="IPR016181">
    <property type="entry name" value="Acyl_CoA_acyltransferase"/>
</dbReference>
<keyword evidence="2" id="KW-0012">Acyltransferase</keyword>
<keyword evidence="3" id="KW-1185">Reference proteome</keyword>
<dbReference type="Proteomes" id="UP001172054">
    <property type="component" value="Unassembled WGS sequence"/>
</dbReference>
<name>A0ABT8MMY9_9BACL</name>
<feature type="domain" description="BioF2-like acetyltransferase" evidence="1">
    <location>
        <begin position="184"/>
        <end position="278"/>
    </location>
</feature>
<reference evidence="2 3" key="1">
    <citation type="submission" date="2023-06" db="EMBL/GenBank/DDBJ databases">
        <title>Novel species in genus Planococcus.</title>
        <authorList>
            <person name="Ning S."/>
        </authorList>
    </citation>
    <scope>NUCLEOTIDE SEQUENCE [LARGE SCALE GENOMIC DNA]</scope>
    <source>
        <strain evidence="2 3">N064</strain>
    </source>
</reference>
<gene>
    <name evidence="2" type="ORF">QWY15_02925</name>
</gene>
<dbReference type="RefSeq" id="WP_301725350.1">
    <property type="nucleotide sequence ID" value="NZ_JAUJWW010000001.1"/>
</dbReference>
<organism evidence="2 3">
    <name type="scientific">Planococcus liqunii</name>
    <dbReference type="NCBI Taxonomy" id="3058394"/>
    <lineage>
        <taxon>Bacteria</taxon>
        <taxon>Bacillati</taxon>
        <taxon>Bacillota</taxon>
        <taxon>Bacilli</taxon>
        <taxon>Bacillales</taxon>
        <taxon>Caryophanaceae</taxon>
        <taxon>Planococcus</taxon>
    </lineage>
</organism>
<proteinExistence type="predicted"/>
<evidence type="ECO:0000259" key="1">
    <source>
        <dbReference type="Pfam" id="PF13480"/>
    </source>
</evidence>
<dbReference type="InterPro" id="IPR038740">
    <property type="entry name" value="BioF2-like_GNAT_dom"/>
</dbReference>
<dbReference type="Gene3D" id="3.40.630.30">
    <property type="match status" value="1"/>
</dbReference>
<dbReference type="Pfam" id="PF13480">
    <property type="entry name" value="Acetyltransf_6"/>
    <property type="match status" value="1"/>
</dbReference>